<evidence type="ECO:0000256" key="4">
    <source>
        <dbReference type="ARBA" id="ARBA00022801"/>
    </source>
</evidence>
<dbReference type="EMBL" id="CAJVCH010468498">
    <property type="protein sequence ID" value="CAG7820081.1"/>
    <property type="molecule type" value="Genomic_DNA"/>
</dbReference>
<evidence type="ECO:0000256" key="6">
    <source>
        <dbReference type="SAM" id="SignalP"/>
    </source>
</evidence>
<keyword evidence="9" id="KW-1185">Reference proteome</keyword>
<dbReference type="Pfam" id="PF03009">
    <property type="entry name" value="GDPD"/>
    <property type="match status" value="1"/>
</dbReference>
<comment type="caution">
    <text evidence="8">The sequence shown here is derived from an EMBL/GenBank/DDBJ whole genome shotgun (WGS) entry which is preliminary data.</text>
</comment>
<keyword evidence="4" id="KW-0378">Hydrolase</keyword>
<evidence type="ECO:0000313" key="8">
    <source>
        <dbReference type="EMBL" id="CAG7820081.1"/>
    </source>
</evidence>
<accession>A0A8J2KL95</accession>
<feature type="signal peptide" evidence="6">
    <location>
        <begin position="1"/>
        <end position="18"/>
    </location>
</feature>
<feature type="chain" id="PRO_5035283912" description="glycerophosphodiester phosphodiesterase" evidence="6">
    <location>
        <begin position="19"/>
        <end position="170"/>
    </location>
</feature>
<dbReference type="AlphaFoldDB" id="A0A8J2KL95"/>
<dbReference type="PANTHER" id="PTHR43620">
    <property type="entry name" value="GLYCEROPHOSPHORYL DIESTER PHOSPHODIESTERASE"/>
    <property type="match status" value="1"/>
</dbReference>
<evidence type="ECO:0000313" key="9">
    <source>
        <dbReference type="Proteomes" id="UP000708208"/>
    </source>
</evidence>
<dbReference type="GO" id="GO:0008889">
    <property type="term" value="F:glycerophosphodiester phosphodiesterase activity"/>
    <property type="evidence" value="ECO:0007669"/>
    <property type="project" value="UniProtKB-EC"/>
</dbReference>
<evidence type="ECO:0000256" key="5">
    <source>
        <dbReference type="ARBA" id="ARBA00047512"/>
    </source>
</evidence>
<dbReference type="PROSITE" id="PS51704">
    <property type="entry name" value="GP_PDE"/>
    <property type="match status" value="1"/>
</dbReference>
<name>A0A8J2KL95_9HEXA</name>
<sequence>MRAISLSVLFTVCGAVLSLPQQSTRSGSTKWKTLDGRPTVLFAHRGEKVLFPEHTIPAYKTASILGADFVEPDLVLTKDDIFVCHHDLYLRDGTDVAEHPEFSHLKEQISPGNFNWYIRNFTLAELKTLRVIQQKTGVRPQEYNRLFTIPTFREYLQAVHEMIYKLNKTI</sequence>
<proteinExistence type="inferred from homology"/>
<dbReference type="Proteomes" id="UP000708208">
    <property type="component" value="Unassembled WGS sequence"/>
</dbReference>
<evidence type="ECO:0000256" key="2">
    <source>
        <dbReference type="ARBA" id="ARBA00012247"/>
    </source>
</evidence>
<evidence type="ECO:0000256" key="1">
    <source>
        <dbReference type="ARBA" id="ARBA00007277"/>
    </source>
</evidence>
<feature type="non-terminal residue" evidence="8">
    <location>
        <position position="1"/>
    </location>
</feature>
<dbReference type="OrthoDB" id="1058301at2759"/>
<dbReference type="GO" id="GO:0006629">
    <property type="term" value="P:lipid metabolic process"/>
    <property type="evidence" value="ECO:0007669"/>
    <property type="project" value="InterPro"/>
</dbReference>
<comment type="similarity">
    <text evidence="1">Belongs to the glycerophosphoryl diester phosphodiesterase family.</text>
</comment>
<organism evidence="8 9">
    <name type="scientific">Allacma fusca</name>
    <dbReference type="NCBI Taxonomy" id="39272"/>
    <lineage>
        <taxon>Eukaryota</taxon>
        <taxon>Metazoa</taxon>
        <taxon>Ecdysozoa</taxon>
        <taxon>Arthropoda</taxon>
        <taxon>Hexapoda</taxon>
        <taxon>Collembola</taxon>
        <taxon>Symphypleona</taxon>
        <taxon>Sminthuridae</taxon>
        <taxon>Allacma</taxon>
    </lineage>
</organism>
<keyword evidence="3" id="KW-0319">Glycerol metabolism</keyword>
<dbReference type="InterPro" id="IPR030395">
    <property type="entry name" value="GP_PDE_dom"/>
</dbReference>
<comment type="catalytic activity">
    <reaction evidence="5">
        <text>a sn-glycero-3-phosphodiester + H2O = an alcohol + sn-glycerol 3-phosphate + H(+)</text>
        <dbReference type="Rhea" id="RHEA:12969"/>
        <dbReference type="ChEBI" id="CHEBI:15377"/>
        <dbReference type="ChEBI" id="CHEBI:15378"/>
        <dbReference type="ChEBI" id="CHEBI:30879"/>
        <dbReference type="ChEBI" id="CHEBI:57597"/>
        <dbReference type="ChEBI" id="CHEBI:83408"/>
        <dbReference type="EC" id="3.1.4.46"/>
    </reaction>
</comment>
<keyword evidence="6" id="KW-0732">Signal</keyword>
<protein>
    <recommendedName>
        <fullName evidence="2">glycerophosphodiester phosphodiesterase</fullName>
        <ecNumber evidence="2">3.1.4.46</ecNumber>
    </recommendedName>
</protein>
<gene>
    <name evidence="8" type="ORF">AFUS01_LOCUS30489</name>
</gene>
<evidence type="ECO:0000256" key="3">
    <source>
        <dbReference type="ARBA" id="ARBA00022798"/>
    </source>
</evidence>
<evidence type="ECO:0000259" key="7">
    <source>
        <dbReference type="PROSITE" id="PS51704"/>
    </source>
</evidence>
<feature type="non-terminal residue" evidence="8">
    <location>
        <position position="170"/>
    </location>
</feature>
<reference evidence="8" key="1">
    <citation type="submission" date="2021-06" db="EMBL/GenBank/DDBJ databases">
        <authorList>
            <person name="Hodson N. C."/>
            <person name="Mongue J. A."/>
            <person name="Jaron S. K."/>
        </authorList>
    </citation>
    <scope>NUCLEOTIDE SEQUENCE</scope>
</reference>
<dbReference type="PANTHER" id="PTHR43620:SF7">
    <property type="entry name" value="GLYCEROPHOSPHODIESTER PHOSPHODIESTERASE GDPD5-RELATED"/>
    <property type="match status" value="1"/>
</dbReference>
<dbReference type="EC" id="3.1.4.46" evidence="2"/>
<feature type="domain" description="GP-PDE" evidence="7">
    <location>
        <begin position="39"/>
        <end position="170"/>
    </location>
</feature>
<dbReference type="GO" id="GO:0006071">
    <property type="term" value="P:glycerol metabolic process"/>
    <property type="evidence" value="ECO:0007669"/>
    <property type="project" value="UniProtKB-KW"/>
</dbReference>